<organism evidence="1 2">
    <name type="scientific">Pseudodesulfovibrio piezophilus (strain DSM 21447 / JCM 15486 / C1TLV30)</name>
    <name type="common">Desulfovibrio piezophilus</name>
    <dbReference type="NCBI Taxonomy" id="1322246"/>
    <lineage>
        <taxon>Bacteria</taxon>
        <taxon>Pseudomonadati</taxon>
        <taxon>Thermodesulfobacteriota</taxon>
        <taxon>Desulfovibrionia</taxon>
        <taxon>Desulfovibrionales</taxon>
        <taxon>Desulfovibrionaceae</taxon>
    </lineage>
</organism>
<evidence type="ECO:0000313" key="2">
    <source>
        <dbReference type="Proteomes" id="UP000011724"/>
    </source>
</evidence>
<accession>M1WNQ8</accession>
<keyword evidence="2" id="KW-1185">Reference proteome</keyword>
<reference evidence="2" key="2">
    <citation type="journal article" date="2013" name="Stand. Genomic Sci.">
        <title>Complete genome sequence of Desulfocapsa sulfexigens, a marine deltaproteobacterium specialized in disproportionating inorganic sulfur compounds.</title>
        <authorList>
            <person name="Finster K.W."/>
            <person name="Kjeldsen K.U."/>
            <person name="Kube M."/>
            <person name="Reinhardt R."/>
            <person name="Mussmann M."/>
            <person name="Amann R."/>
            <person name="Schreiber L."/>
        </authorList>
    </citation>
    <scope>NUCLEOTIDE SEQUENCE [LARGE SCALE GENOMIC DNA]</scope>
    <source>
        <strain evidence="2">DSM 10523 / SB164P1</strain>
    </source>
</reference>
<dbReference type="EMBL" id="FO203427">
    <property type="protein sequence ID" value="CCH50515.1"/>
    <property type="molecule type" value="Genomic_DNA"/>
</dbReference>
<sequence>MLYQLSYSRSLSVVTNTPLGGISYSAAMKFVVVGGGFEPPKANADRFTVCSLWPLGNPTIVFGAGDGT</sequence>
<dbReference type="STRING" id="1322246.BN4_20453"/>
<protein>
    <submittedName>
        <fullName evidence="1">Uncharacterized protein</fullName>
    </submittedName>
</protein>
<dbReference type="Proteomes" id="UP000011724">
    <property type="component" value="Chromosome"/>
</dbReference>
<dbReference type="KEGG" id="dpi:BN4_20453"/>
<evidence type="ECO:0000313" key="1">
    <source>
        <dbReference type="EMBL" id="CCH50515.1"/>
    </source>
</evidence>
<name>M1WNQ8_PSEP2</name>
<proteinExistence type="predicted"/>
<gene>
    <name evidence="1" type="ordered locus">BN4_20453</name>
</gene>
<dbReference type="HOGENOM" id="CLU_2787091_0_0_7"/>
<dbReference type="AlphaFoldDB" id="M1WNQ8"/>
<reference evidence="1 2" key="1">
    <citation type="journal article" date="2013" name="PLoS ONE">
        <title>The first genomic and proteomic characterization of a deep-sea sulfate reducer: insights into the piezophilic lifestyle of Desulfovibrio piezophilus.</title>
        <authorList>
            <person name="Pradel N."/>
            <person name="Ji B."/>
            <person name="Gimenez G."/>
            <person name="Talla E."/>
            <person name="Lenoble P."/>
            <person name="Garel M."/>
            <person name="Tamburini C."/>
            <person name="Fourquet P."/>
            <person name="Lebrun R."/>
            <person name="Bertin P."/>
            <person name="Denis Y."/>
            <person name="Pophillat M."/>
            <person name="Barbe V."/>
            <person name="Ollivier B."/>
            <person name="Dolla A."/>
        </authorList>
    </citation>
    <scope>NUCLEOTIDE SEQUENCE [LARGE SCALE GENOMIC DNA]</scope>
    <source>
        <strain evidence="2">DSM 10523 / SB164P1</strain>
    </source>
</reference>